<dbReference type="AlphaFoldDB" id="A0A317VUQ3"/>
<dbReference type="GO" id="GO:0016121">
    <property type="term" value="P:carotene catabolic process"/>
    <property type="evidence" value="ECO:0007669"/>
    <property type="project" value="TreeGrafter"/>
</dbReference>
<name>A0A317VUQ3_9EURO</name>
<dbReference type="InterPro" id="IPR004294">
    <property type="entry name" value="Carotenoid_Oase"/>
</dbReference>
<feature type="binding site" evidence="5">
    <location>
        <position position="563"/>
    </location>
    <ligand>
        <name>Fe cation</name>
        <dbReference type="ChEBI" id="CHEBI:24875"/>
        <note>catalytic</note>
    </ligand>
</feature>
<organism evidence="6 7">
    <name type="scientific">Aspergillus heteromorphus CBS 117.55</name>
    <dbReference type="NCBI Taxonomy" id="1448321"/>
    <lineage>
        <taxon>Eukaryota</taxon>
        <taxon>Fungi</taxon>
        <taxon>Dikarya</taxon>
        <taxon>Ascomycota</taxon>
        <taxon>Pezizomycotina</taxon>
        <taxon>Eurotiomycetes</taxon>
        <taxon>Eurotiomycetidae</taxon>
        <taxon>Eurotiales</taxon>
        <taxon>Aspergillaceae</taxon>
        <taxon>Aspergillus</taxon>
        <taxon>Aspergillus subgen. Circumdati</taxon>
    </lineage>
</organism>
<evidence type="ECO:0000256" key="2">
    <source>
        <dbReference type="ARBA" id="ARBA00022723"/>
    </source>
</evidence>
<protein>
    <submittedName>
        <fullName evidence="6">9-cis-epoxycarotenoid dioxygenase</fullName>
    </submittedName>
</protein>
<dbReference type="GO" id="GO:0046872">
    <property type="term" value="F:metal ion binding"/>
    <property type="evidence" value="ECO:0007669"/>
    <property type="project" value="UniProtKB-KW"/>
</dbReference>
<gene>
    <name evidence="6" type="ORF">BO70DRAFT_388441</name>
</gene>
<comment type="similarity">
    <text evidence="1">Belongs to the carotenoid oxygenase family.</text>
</comment>
<dbReference type="OrthoDB" id="1069523at2759"/>
<sequence length="583" mass="65824">MTKLQRKHPYLAGNFAPIHTTLESQPCCFEGLIPDEFLGGQYVRNGSNPLKRDTQRDIHWFDGDGMLTGVYFRRIPRSPGVQPVFTNQYILTDLHCAAERNSWVYPIVPSVTTLTKPNSSSIGVLYEALRSMALVFASLWRLIARPVRRMSTANTSIVHHDGRVLATNEVGPPMRVLLPLLQTVGWFTGGSAEGESADVDISEPYFGGPGMNGFLQEMTTAHPRTDPHTEELLLFHSTFVPPFVKYSIVPARNSFANRTRFNQRVPGMASGKLMHDFGVSRQHTVIIDLPLSLDPSNLLYGKSVVDYNPNGQTRLGVFPRYLPEFVRWYKTSACAVLHTVNSWDEQAPDGVRINMLLCRMNSVAPLYHMGNLDVPKTVNRVEPECRLYYYQFPPCEEEANEICQQWALSAIPFEFPCVPRHLEMTETQFVYGCSMRKGNFATSFVSSVKIDCLVKVDVQRLLAQAEADPPPQVHGCVDKRSIADVLASDNDNDPIRCSFVPRREAKSEDDGWLVTYVFDESHLDEDGEVTDGSRSELWVIDAVGMKDVICRVVLPQRVPYGMHGNWFSEEQILNQRAVYQIRE</sequence>
<dbReference type="EMBL" id="MSFL01000019">
    <property type="protein sequence ID" value="PWY77071.1"/>
    <property type="molecule type" value="Genomic_DNA"/>
</dbReference>
<dbReference type="PANTHER" id="PTHR10543:SF89">
    <property type="entry name" value="CAROTENOID 9,10(9',10')-CLEAVAGE DIOXYGENASE 1"/>
    <property type="match status" value="1"/>
</dbReference>
<feature type="binding site" evidence="5">
    <location>
        <position position="338"/>
    </location>
    <ligand>
        <name>Fe cation</name>
        <dbReference type="ChEBI" id="CHEBI:24875"/>
        <note>catalytic</note>
    </ligand>
</feature>
<dbReference type="GeneID" id="37068227"/>
<evidence type="ECO:0000256" key="5">
    <source>
        <dbReference type="PIRSR" id="PIRSR604294-1"/>
    </source>
</evidence>
<proteinExistence type="inferred from homology"/>
<keyword evidence="6" id="KW-0223">Dioxygenase</keyword>
<dbReference type="GO" id="GO:0010436">
    <property type="term" value="F:carotenoid dioxygenase activity"/>
    <property type="evidence" value="ECO:0007669"/>
    <property type="project" value="TreeGrafter"/>
</dbReference>
<dbReference type="Proteomes" id="UP000247233">
    <property type="component" value="Unassembled WGS sequence"/>
</dbReference>
<dbReference type="RefSeq" id="XP_025397832.1">
    <property type="nucleotide sequence ID" value="XM_025545990.1"/>
</dbReference>
<keyword evidence="4 5" id="KW-0408">Iron</keyword>
<feature type="binding site" evidence="5">
    <location>
        <position position="222"/>
    </location>
    <ligand>
        <name>Fe cation</name>
        <dbReference type="ChEBI" id="CHEBI:24875"/>
        <note>catalytic</note>
    </ligand>
</feature>
<comment type="caution">
    <text evidence="6">The sequence shown here is derived from an EMBL/GenBank/DDBJ whole genome shotgun (WGS) entry which is preliminary data.</text>
</comment>
<keyword evidence="7" id="KW-1185">Reference proteome</keyword>
<feature type="non-terminal residue" evidence="6">
    <location>
        <position position="1"/>
    </location>
</feature>
<keyword evidence="2 5" id="KW-0479">Metal-binding</keyword>
<dbReference type="VEuPathDB" id="FungiDB:BO70DRAFT_388441"/>
<reference evidence="6 7" key="1">
    <citation type="submission" date="2016-12" db="EMBL/GenBank/DDBJ databases">
        <title>The genomes of Aspergillus section Nigri reveals drivers in fungal speciation.</title>
        <authorList>
            <consortium name="DOE Joint Genome Institute"/>
            <person name="Vesth T.C."/>
            <person name="Nybo J."/>
            <person name="Theobald S."/>
            <person name="Brandl J."/>
            <person name="Frisvad J.C."/>
            <person name="Nielsen K.F."/>
            <person name="Lyhne E.K."/>
            <person name="Kogle M.E."/>
            <person name="Kuo A."/>
            <person name="Riley R."/>
            <person name="Clum A."/>
            <person name="Nolan M."/>
            <person name="Lipzen A."/>
            <person name="Salamov A."/>
            <person name="Henrissat B."/>
            <person name="Wiebenga A."/>
            <person name="De Vries R.P."/>
            <person name="Grigoriev I.V."/>
            <person name="Mortensen U.H."/>
            <person name="Andersen M.R."/>
            <person name="Baker S.E."/>
        </authorList>
    </citation>
    <scope>NUCLEOTIDE SEQUENCE [LARGE SCALE GENOMIC DNA]</scope>
    <source>
        <strain evidence="6 7">CBS 117.55</strain>
    </source>
</reference>
<feature type="binding site" evidence="5">
    <location>
        <position position="275"/>
    </location>
    <ligand>
        <name>Fe cation</name>
        <dbReference type="ChEBI" id="CHEBI:24875"/>
        <note>catalytic</note>
    </ligand>
</feature>
<dbReference type="PANTHER" id="PTHR10543">
    <property type="entry name" value="BETA-CAROTENE DIOXYGENASE"/>
    <property type="match status" value="1"/>
</dbReference>
<evidence type="ECO:0000256" key="4">
    <source>
        <dbReference type="ARBA" id="ARBA00023004"/>
    </source>
</evidence>
<keyword evidence="3" id="KW-0560">Oxidoreductase</keyword>
<accession>A0A317VUQ3</accession>
<evidence type="ECO:0000313" key="7">
    <source>
        <dbReference type="Proteomes" id="UP000247233"/>
    </source>
</evidence>
<dbReference type="Pfam" id="PF03055">
    <property type="entry name" value="RPE65"/>
    <property type="match status" value="1"/>
</dbReference>
<evidence type="ECO:0000256" key="3">
    <source>
        <dbReference type="ARBA" id="ARBA00023002"/>
    </source>
</evidence>
<comment type="cofactor">
    <cofactor evidence="5">
        <name>Fe(2+)</name>
        <dbReference type="ChEBI" id="CHEBI:29033"/>
    </cofactor>
    <text evidence="5">Binds 1 Fe(2+) ion per subunit.</text>
</comment>
<evidence type="ECO:0000256" key="1">
    <source>
        <dbReference type="ARBA" id="ARBA00006787"/>
    </source>
</evidence>
<evidence type="ECO:0000313" key="6">
    <source>
        <dbReference type="EMBL" id="PWY77071.1"/>
    </source>
</evidence>
<dbReference type="STRING" id="1448321.A0A317VUQ3"/>